<accession>A0A4Z0F6M1</accession>
<gene>
    <name evidence="1" type="ORF">E4680_13215</name>
</gene>
<name>A0A4Z0F6M1_9GAMM</name>
<comment type="caution">
    <text evidence="1">The sequence shown here is derived from an EMBL/GenBank/DDBJ whole genome shotgun (WGS) entry which is preliminary data.</text>
</comment>
<dbReference type="AlphaFoldDB" id="A0A4Z0F6M1"/>
<dbReference type="RefSeq" id="WP_135282893.1">
    <property type="nucleotide sequence ID" value="NZ_SRIO01000032.1"/>
</dbReference>
<protein>
    <submittedName>
        <fullName evidence="1">Uncharacterized protein</fullName>
    </submittedName>
</protein>
<dbReference type="Proteomes" id="UP000297890">
    <property type="component" value="Unassembled WGS sequence"/>
</dbReference>
<proteinExistence type="predicted"/>
<sequence length="157" mass="17184">MQNDSNPLIEEADAILNGESEPTPEMATALVECTAQIDFPPRLAYEVALGVQSISQLSERYGIPVPDLKLLVKAPHFKGYVAAFTNDIKEHGLGFRMRARLAAEDALGVAMEILKDDSIDPETRRKVSADIVKWAGLEPTKEKQSDSAPPVNIQINL</sequence>
<keyword evidence="2" id="KW-1185">Reference proteome</keyword>
<dbReference type="EMBL" id="SRIO01000032">
    <property type="protein sequence ID" value="TFZ81262.1"/>
    <property type="molecule type" value="Genomic_DNA"/>
</dbReference>
<evidence type="ECO:0000313" key="1">
    <source>
        <dbReference type="EMBL" id="TFZ81262.1"/>
    </source>
</evidence>
<organism evidence="1 2">
    <name type="scientific">Candidatus Macondimonas diazotrophica</name>
    <dbReference type="NCBI Taxonomy" id="2305248"/>
    <lineage>
        <taxon>Bacteria</taxon>
        <taxon>Pseudomonadati</taxon>
        <taxon>Pseudomonadota</taxon>
        <taxon>Gammaproteobacteria</taxon>
        <taxon>Chromatiales</taxon>
        <taxon>Ectothiorhodospiraceae</taxon>
        <taxon>Candidatus Macondimonas</taxon>
    </lineage>
</organism>
<evidence type="ECO:0000313" key="2">
    <source>
        <dbReference type="Proteomes" id="UP000297890"/>
    </source>
</evidence>
<reference evidence="1 2" key="1">
    <citation type="journal article" date="2019" name="ISME J.">
        <title>Candidatus Macondimonas diazotrophica, a novel gammaproteobacterial genus dominating crude-oil-contaminated coastal sediments.</title>
        <authorList>
            <person name="Karthikeyan S."/>
            <person name="Konstantinidis K."/>
        </authorList>
    </citation>
    <scope>NUCLEOTIDE SEQUENCE [LARGE SCALE GENOMIC DNA]</scope>
    <source>
        <strain evidence="1 2">KTK01</strain>
    </source>
</reference>